<keyword evidence="2" id="KW-1185">Reference proteome</keyword>
<evidence type="ECO:0000313" key="1">
    <source>
        <dbReference type="EMBL" id="RMC13130.1"/>
    </source>
</evidence>
<dbReference type="AlphaFoldDB" id="A0A3M0KQI0"/>
<sequence length="149" mass="16597">MCVTDTDVKQCWSQYRALRTPLVTGLPLDTEPLTATLSVVFQPSPYPPSGPSVKSVSLQFRDTDVVWNSVKYFAQVKESGFQALLEEDKNSKEAFSHCSLQIDLPKEAVGAPTLPVLQARLDKALSNLVWMVFKDTYSPLTFYDSMPSC</sequence>
<accession>A0A3M0KQI0</accession>
<reference evidence="1 2" key="1">
    <citation type="submission" date="2018-07" db="EMBL/GenBank/DDBJ databases">
        <title>A high quality draft genome assembly of the barn swallow (H. rustica rustica).</title>
        <authorList>
            <person name="Formenti G."/>
            <person name="Chiara M."/>
            <person name="Poveda L."/>
            <person name="Francoijs K.-J."/>
            <person name="Bonisoli-Alquati A."/>
            <person name="Canova L."/>
            <person name="Gianfranceschi L."/>
            <person name="Horner D.S."/>
            <person name="Saino N."/>
        </authorList>
    </citation>
    <scope>NUCLEOTIDE SEQUENCE [LARGE SCALE GENOMIC DNA]</scope>
    <source>
        <strain evidence="1">Chelidonia</strain>
        <tissue evidence="1">Blood</tissue>
    </source>
</reference>
<dbReference type="Proteomes" id="UP000269221">
    <property type="component" value="Unassembled WGS sequence"/>
</dbReference>
<comment type="caution">
    <text evidence="1">The sequence shown here is derived from an EMBL/GenBank/DDBJ whole genome shotgun (WGS) entry which is preliminary data.</text>
</comment>
<evidence type="ECO:0000313" key="2">
    <source>
        <dbReference type="Proteomes" id="UP000269221"/>
    </source>
</evidence>
<dbReference type="EMBL" id="QRBI01000106">
    <property type="protein sequence ID" value="RMC13130.1"/>
    <property type="molecule type" value="Genomic_DNA"/>
</dbReference>
<name>A0A3M0KQI0_HIRRU</name>
<protein>
    <submittedName>
        <fullName evidence="1">Uncharacterized protein</fullName>
    </submittedName>
</protein>
<gene>
    <name evidence="1" type="ORF">DUI87_10661</name>
</gene>
<proteinExistence type="predicted"/>
<organism evidence="1 2">
    <name type="scientific">Hirundo rustica rustica</name>
    <dbReference type="NCBI Taxonomy" id="333673"/>
    <lineage>
        <taxon>Eukaryota</taxon>
        <taxon>Metazoa</taxon>
        <taxon>Chordata</taxon>
        <taxon>Craniata</taxon>
        <taxon>Vertebrata</taxon>
        <taxon>Euteleostomi</taxon>
        <taxon>Archelosauria</taxon>
        <taxon>Archosauria</taxon>
        <taxon>Dinosauria</taxon>
        <taxon>Saurischia</taxon>
        <taxon>Theropoda</taxon>
        <taxon>Coelurosauria</taxon>
        <taxon>Aves</taxon>
        <taxon>Neognathae</taxon>
        <taxon>Neoaves</taxon>
        <taxon>Telluraves</taxon>
        <taxon>Australaves</taxon>
        <taxon>Passeriformes</taxon>
        <taxon>Sylvioidea</taxon>
        <taxon>Hirundinidae</taxon>
        <taxon>Hirundo</taxon>
    </lineage>
</organism>
<dbReference type="OrthoDB" id="10551375at2759"/>